<accession>A0A087VXS6</accession>
<gene>
    <name evidence="2" type="ORF">EmuJ_000073000</name>
</gene>
<evidence type="ECO:0000313" key="2">
    <source>
        <dbReference type="EMBL" id="CDI96989.1"/>
    </source>
</evidence>
<reference evidence="2" key="2">
    <citation type="submission" date="2015-11" db="EMBL/GenBank/DDBJ databases">
        <authorList>
            <person name="Zhang Y."/>
            <person name="Guo Z."/>
        </authorList>
    </citation>
    <scope>NUCLEOTIDE SEQUENCE</scope>
</reference>
<reference evidence="2" key="1">
    <citation type="journal article" date="2013" name="Nature">
        <title>The genomes of four tapeworm species reveal adaptations to parasitism.</title>
        <authorList>
            <person name="Tsai I.J."/>
            <person name="Zarowiecki M."/>
            <person name="Holroyd N."/>
            <person name="Garciarrubio A."/>
            <person name="Sanchez-Flores A."/>
            <person name="Brooks K.L."/>
            <person name="Tracey A."/>
            <person name="Bobes R.J."/>
            <person name="Fragoso G."/>
            <person name="Sciutto E."/>
            <person name="Aslett M."/>
            <person name="Beasley H."/>
            <person name="Bennett H.M."/>
            <person name="Cai J."/>
            <person name="Camicia F."/>
            <person name="Clark R."/>
            <person name="Cucher M."/>
            <person name="De Silva N."/>
            <person name="Day T.A."/>
            <person name="Deplazes P."/>
            <person name="Estrada K."/>
            <person name="Fernandez C."/>
            <person name="Holland P.W."/>
            <person name="Hou J."/>
            <person name="Hu S."/>
            <person name="Huckvale T."/>
            <person name="Hung S.S."/>
            <person name="Kamenetzky L."/>
            <person name="Keane J.A."/>
            <person name="Kiss F."/>
            <person name="Koziol U."/>
            <person name="Lambert O."/>
            <person name="Liu K."/>
            <person name="Luo X."/>
            <person name="Luo Y."/>
            <person name="Macchiaroli N."/>
            <person name="Nichol S."/>
            <person name="Paps J."/>
            <person name="Parkinson J."/>
            <person name="Pouchkina-Stantcheva N."/>
            <person name="Riddiford N."/>
            <person name="Rosenzvit M."/>
            <person name="Salinas G."/>
            <person name="Wasmuth J.D."/>
            <person name="Zamanian M."/>
            <person name="Zheng Y."/>
            <person name="Cai X."/>
            <person name="Soberon X."/>
            <person name="Olson P.D."/>
            <person name="Laclette J.P."/>
            <person name="Brehm K."/>
            <person name="Berriman M."/>
            <person name="Garciarrubio A."/>
            <person name="Bobes R.J."/>
            <person name="Fragoso G."/>
            <person name="Sanchez-Flores A."/>
            <person name="Estrada K."/>
            <person name="Cevallos M.A."/>
            <person name="Morett E."/>
            <person name="Gonzalez V."/>
            <person name="Portillo T."/>
            <person name="Ochoa-Leyva A."/>
            <person name="Jose M.V."/>
            <person name="Sciutto E."/>
            <person name="Landa A."/>
            <person name="Jimenez L."/>
            <person name="Valdes V."/>
            <person name="Carrero J.C."/>
            <person name="Larralde C."/>
            <person name="Morales-Montor J."/>
            <person name="Limon-Lason J."/>
            <person name="Soberon X."/>
            <person name="Laclette J.P."/>
        </authorList>
    </citation>
    <scope>NUCLEOTIDE SEQUENCE [LARGE SCALE GENOMIC DNA]</scope>
</reference>
<sequence>MTPHNYKCNLVPYTSACSIQYSMEHKDHRWGCFALALVAAILFFTAIGYDGWSCKGSIFSKSCVQNNVNATTGALLLVAGLVVFFASISLIVAVMKGKKWADILSIVLTVIAAILAMAGVFYYLNSKNTWSPFIATIAMSLTVAMAAILIFDHISISVHKA</sequence>
<proteinExistence type="predicted"/>
<dbReference type="Proteomes" id="UP000017246">
    <property type="component" value="Unassembled WGS sequence"/>
</dbReference>
<keyword evidence="1" id="KW-1133">Transmembrane helix</keyword>
<organism evidence="2 3">
    <name type="scientific">Echinococcus multilocularis</name>
    <name type="common">Fox tapeworm</name>
    <dbReference type="NCBI Taxonomy" id="6211"/>
    <lineage>
        <taxon>Eukaryota</taxon>
        <taxon>Metazoa</taxon>
        <taxon>Spiralia</taxon>
        <taxon>Lophotrochozoa</taxon>
        <taxon>Platyhelminthes</taxon>
        <taxon>Cestoda</taxon>
        <taxon>Eucestoda</taxon>
        <taxon>Cyclophyllidea</taxon>
        <taxon>Taeniidae</taxon>
        <taxon>Echinococcus</taxon>
    </lineage>
</organism>
<dbReference type="OrthoDB" id="6266799at2759"/>
<feature type="transmembrane region" description="Helical" evidence="1">
    <location>
        <begin position="30"/>
        <end position="52"/>
    </location>
</feature>
<dbReference type="EMBL" id="LN902843">
    <property type="protein sequence ID" value="CDI96989.1"/>
    <property type="molecule type" value="Genomic_DNA"/>
</dbReference>
<name>A0A087VXS6_ECHMU</name>
<feature type="transmembrane region" description="Helical" evidence="1">
    <location>
        <begin position="130"/>
        <end position="151"/>
    </location>
</feature>
<protein>
    <submittedName>
        <fullName evidence="2">Expressed conserved protein</fullName>
    </submittedName>
</protein>
<keyword evidence="1" id="KW-0472">Membrane</keyword>
<keyword evidence="3" id="KW-1185">Reference proteome</keyword>
<dbReference type="AlphaFoldDB" id="A0A087VXS6"/>
<keyword evidence="1" id="KW-0812">Transmembrane</keyword>
<evidence type="ECO:0000313" key="3">
    <source>
        <dbReference type="Proteomes" id="UP000017246"/>
    </source>
</evidence>
<feature type="transmembrane region" description="Helical" evidence="1">
    <location>
        <begin position="72"/>
        <end position="94"/>
    </location>
</feature>
<evidence type="ECO:0000256" key="1">
    <source>
        <dbReference type="SAM" id="Phobius"/>
    </source>
</evidence>
<feature type="transmembrane region" description="Helical" evidence="1">
    <location>
        <begin position="103"/>
        <end position="124"/>
    </location>
</feature>
<dbReference type="OMA" id="EHKDHRW"/>